<dbReference type="GO" id="GO:0030286">
    <property type="term" value="C:dynein complex"/>
    <property type="evidence" value="ECO:0007669"/>
    <property type="project" value="UniProtKB-KW"/>
</dbReference>
<feature type="coiled-coil region" evidence="14">
    <location>
        <begin position="774"/>
        <end position="861"/>
    </location>
</feature>
<dbReference type="GO" id="GO:0031514">
    <property type="term" value="C:motile cilium"/>
    <property type="evidence" value="ECO:0007669"/>
    <property type="project" value="UniProtKB-ARBA"/>
</dbReference>
<keyword evidence="10" id="KW-0969">Cilium</keyword>
<evidence type="ECO:0000256" key="8">
    <source>
        <dbReference type="ARBA" id="ARBA00023017"/>
    </source>
</evidence>
<dbReference type="Gene3D" id="1.20.920.20">
    <property type="match status" value="1"/>
</dbReference>
<feature type="domain" description="Dynein heavy chain coiled coil stalk" evidence="17">
    <location>
        <begin position="766"/>
        <end position="1111"/>
    </location>
</feature>
<feature type="domain" description="Dynein heavy chain C-terminal" evidence="23">
    <location>
        <begin position="1891"/>
        <end position="2187"/>
    </location>
</feature>
<dbReference type="EMBL" id="JAWQEG010003728">
    <property type="protein sequence ID" value="KAK3864740.1"/>
    <property type="molecule type" value="Genomic_DNA"/>
</dbReference>
<dbReference type="InterPro" id="IPR024317">
    <property type="entry name" value="Dynein_heavy_chain_D4_dom"/>
</dbReference>
<dbReference type="Pfam" id="PF12775">
    <property type="entry name" value="AAA_7"/>
    <property type="match status" value="1"/>
</dbReference>
<evidence type="ECO:0008006" key="26">
    <source>
        <dbReference type="Google" id="ProtNLM"/>
    </source>
</evidence>
<dbReference type="Pfam" id="PF12780">
    <property type="entry name" value="AAA_8"/>
    <property type="match status" value="1"/>
</dbReference>
<sequence length="2190" mass="250930">MVLQAIKVLEGLLPEEQTQQHHNRREPDPDTEDIQTTHQAPIEEHIHRLFVFSLMWSIGALLELCDRAKLEEYLRSNHSQLDLPPLGQSCADTIFDYRVDENGWWQHWETRVSEFVYPDSGSPDYSSFLVPNVDNVRMDSLIHAVAQQGKAVLLIGEPGSAKTVTINAFMKKYNPEDHLCRNFNFSSASTPLYFQKTIESYTDKRMGTTYGPPAGKKMTVFVDDLNMPHINDWGDQPTNEIVRQTMEMGGFYSLEKPGDFTYIVDLQFLAAMGHPGGGRNDIPSRLKRHFCIFNSTIPSEGSINKIFGVIARGHFSSKRGFNQEVRGMIDRLIPLTRSLWAHTKNHLLPTPAKFHYVFNLRDLSRIWQGMLGSASNVVTSADTLLKLWRHECCRVIADRFTSVNDVRWLEDSLVNLAQKELGTNLTKNITHADYFVDFLRDAPEPTGDEGEDLDMEMPKVYEPIPSFGVLEDRLQMFLSQYNEMVRGAGMDLVFFNDAMIHLIRISRIIRNPGGNALLVGVGGSGKQSLTRLASFIAGYKTFQITLTRSYNTANLVEDLKVLYRTCGIQGKGTTFIFTDQDVKEEAFLEYLNNVLSSGMVSNLFNRDEQSEIVSELIPVMKREHPRRPPTPENVMDFFLTRTRQNLHVVLCFSPVGEKFRSRAMKFPGLISGCTIDWFQPWPKEALVAVSQHFLQNFDIISSQEVKTNLVKGMGTIHDHIAQLCTDYFQRYRRAAHVTPKSFLSFISMYKKIYNEKRNEIGESAARMTSGLDKLQEASVAVERLREELFVMEENLAVASDKAQKILEEVTRRAEEAETIKEEVEKVRDKAQALVNDIAKDKSRAEEKLEEARPALEEAEAALNTIKPAHIATIRKLGRPPHLIMRIMDCVLLLFQRHLQPVKPDAIVPCPKPSWSDSLKMMASTTFLLSLQNFPKDTINDEVVELLEPYFDMEDYDMETAKRVCGDVAGLLSWTRAMAVFFGVNKEVLPLKANLALQEARLRLAMGDLERAQAVLDDKQRELDVVRGQYQTALAEKQKLIDAANVCRRKMQAAATLINGLAGEKVRWTKQSKSLRQQLGRLVGDVLLTTAFLSYAGPFNQEYRTKMTKAWRSLFTSRSIPNTSELDITNWLIDNATVTEWNLQGLPNDELSIQNGLIVSKASCYPLLVDPQGQGKIWIKNREASNELQISSLNHKYFRTHLEDSLSLGRPLLIEDVEEDLDPVLDNLLERNFIKSGSILKVLVGDKECDVMPGFMLYITTKLPNPAYTPEISAKTAIIDFTVTVHGLEDQLLGRVIRTEKSELESERVALIEEVMENKRRMKELEDNLLFRLTSVQGSLVDDEDLIMVLQDTKSTAQDVSTKLQIASDTERKINGAREEYRPVATRGSILYFLITDMAVVSNMYQTSLRQFLILFDMSMAKSDRSNSPKIRIGNIIRFLTAQVWRNACRGFYERHKFLFTLLLAMKIDLQCNLISYDEFMKFIKGGASLDLKAVQPKPFRWILDITWLNLVELSKLPQFISILDQISDNEKDWRQWFEKDKPEEEELPCGYSRSLDMFRQLLLIRSWCPDRTLSQARRYIRSSLGESYADPVILDLEATWEESDNRTPLICFLSQGSDPSSQIETLAKAKEIEIRFISMGQGQEGHARRLLSEAMRDGRWLLLQNCHLSLEFCQEILDTVTETGTVHKVFRIWLTTEVHQSFPIGLLQISVKFTNEPPQGIRASLKRTYADVSQDLLDYSNAHQWPRLLYSTAFLHTVVQERRKYGALGWNVPYEFNQADFQASVQFIQNHLDDMDPKKGVSWVTICYMLGEIQYGGRVTEDFDKRLLITFLHVWFNERLLTSDFRFYQGYGLPMCKNQAEYLEFINLLPSTDSPEVFGLHPNADITYQINTAKGILDTILSMQPKEGGQRGGETRESVVSQLANDMLSKMPPDYIQHEIREALQRMGAILPMNIFLRQELDRMLKVLKVVRQTLQDLMLAIEGTIIMSTSLKDTLDAMYDARVPDRWRRVSWESSTLGFWFTELLERDAQFRRWYTLGRPRSFWITGFFNPQGFLTAMRQEVTRQHKGWSLDCVILQNLVTRFNREDIHEPPPEGVYVYGLFLEGASWDRKQGRLTEARPKVLYESMPVIYLYAVNTTSGKDPNLYECPIYRKPQRTDATYIGSIDLETTDYLPSHWTLRGVALLCDIK</sequence>
<dbReference type="Pfam" id="PF17852">
    <property type="entry name" value="Dynein_AAA_lid"/>
    <property type="match status" value="1"/>
</dbReference>
<evidence type="ECO:0000259" key="18">
    <source>
        <dbReference type="Pfam" id="PF12780"/>
    </source>
</evidence>
<comment type="similarity">
    <text evidence="2">Belongs to the dynein heavy chain family.</text>
</comment>
<organism evidence="24 25">
    <name type="scientific">Petrolisthes cinctipes</name>
    <name type="common">Flat porcelain crab</name>
    <dbReference type="NCBI Taxonomy" id="88211"/>
    <lineage>
        <taxon>Eukaryota</taxon>
        <taxon>Metazoa</taxon>
        <taxon>Ecdysozoa</taxon>
        <taxon>Arthropoda</taxon>
        <taxon>Crustacea</taxon>
        <taxon>Multicrustacea</taxon>
        <taxon>Malacostraca</taxon>
        <taxon>Eumalacostraca</taxon>
        <taxon>Eucarida</taxon>
        <taxon>Decapoda</taxon>
        <taxon>Pleocyemata</taxon>
        <taxon>Anomura</taxon>
        <taxon>Galatheoidea</taxon>
        <taxon>Porcellanidae</taxon>
        <taxon>Petrolisthes</taxon>
    </lineage>
</organism>
<dbReference type="Gene3D" id="3.40.50.300">
    <property type="entry name" value="P-loop containing nucleotide triphosphate hydrolases"/>
    <property type="match status" value="3"/>
</dbReference>
<evidence type="ECO:0000313" key="24">
    <source>
        <dbReference type="EMBL" id="KAK3864740.1"/>
    </source>
</evidence>
<evidence type="ECO:0000256" key="9">
    <source>
        <dbReference type="ARBA" id="ARBA00023054"/>
    </source>
</evidence>
<feature type="region of interest" description="Disordered" evidence="15">
    <location>
        <begin position="16"/>
        <end position="36"/>
    </location>
</feature>
<dbReference type="InterPro" id="IPR043160">
    <property type="entry name" value="Dynein_C_barrel"/>
</dbReference>
<dbReference type="InterPro" id="IPR004273">
    <property type="entry name" value="Dynein_heavy_D6_P-loop"/>
</dbReference>
<dbReference type="CDD" id="cd06503">
    <property type="entry name" value="ATP-synt_Fo_b"/>
    <property type="match status" value="1"/>
</dbReference>
<evidence type="ECO:0000256" key="2">
    <source>
        <dbReference type="ARBA" id="ARBA00008887"/>
    </source>
</evidence>
<dbReference type="FunFam" id="3.40.50.300:FF:002141">
    <property type="entry name" value="Dynein heavy chain"/>
    <property type="match status" value="1"/>
</dbReference>
<dbReference type="FunFam" id="3.10.490.20:FF:000003">
    <property type="entry name" value="Dynein heavy chain 5, axonemal"/>
    <property type="match status" value="1"/>
</dbReference>
<keyword evidence="7" id="KW-0067">ATP-binding</keyword>
<dbReference type="FunFam" id="1.10.8.720:FF:000004">
    <property type="entry name" value="Dynein heavy chain 5, axonemal"/>
    <property type="match status" value="1"/>
</dbReference>
<gene>
    <name evidence="24" type="ORF">Pcinc_029600</name>
</gene>
<dbReference type="Pfam" id="PF17857">
    <property type="entry name" value="AAA_lid_1"/>
    <property type="match status" value="1"/>
</dbReference>
<dbReference type="PANTHER" id="PTHR46961">
    <property type="entry name" value="DYNEIN HEAVY CHAIN 1, AXONEMAL-LIKE PROTEIN"/>
    <property type="match status" value="1"/>
</dbReference>
<evidence type="ECO:0000256" key="3">
    <source>
        <dbReference type="ARBA" id="ARBA00022490"/>
    </source>
</evidence>
<dbReference type="GO" id="GO:0005930">
    <property type="term" value="C:axoneme"/>
    <property type="evidence" value="ECO:0007669"/>
    <property type="project" value="UniProtKB-SubCell"/>
</dbReference>
<accession>A0AAE1F0K7</accession>
<dbReference type="InterPro" id="IPR035706">
    <property type="entry name" value="AAA_9"/>
</dbReference>
<evidence type="ECO:0000256" key="1">
    <source>
        <dbReference type="ARBA" id="ARBA00004430"/>
    </source>
</evidence>
<dbReference type="Gene3D" id="1.10.472.130">
    <property type="match status" value="1"/>
</dbReference>
<evidence type="ECO:0000256" key="5">
    <source>
        <dbReference type="ARBA" id="ARBA00022737"/>
    </source>
</evidence>
<feature type="domain" description="Dynein heavy chain 3 AAA+ lid" evidence="21">
    <location>
        <begin position="339"/>
        <end position="411"/>
    </location>
</feature>
<dbReference type="PANTHER" id="PTHR46961:SF18">
    <property type="entry name" value="DYNEIN AXONEMAL HEAVY CHAIN 5"/>
    <property type="match status" value="1"/>
</dbReference>
<keyword evidence="3" id="KW-0963">Cytoplasm</keyword>
<evidence type="ECO:0000259" key="22">
    <source>
        <dbReference type="Pfam" id="PF18198"/>
    </source>
</evidence>
<evidence type="ECO:0000256" key="14">
    <source>
        <dbReference type="SAM" id="Coils"/>
    </source>
</evidence>
<keyword evidence="4" id="KW-0493">Microtubule</keyword>
<evidence type="ECO:0000256" key="4">
    <source>
        <dbReference type="ARBA" id="ARBA00022701"/>
    </source>
</evidence>
<dbReference type="GO" id="GO:0007018">
    <property type="term" value="P:microtubule-based movement"/>
    <property type="evidence" value="ECO:0007669"/>
    <property type="project" value="InterPro"/>
</dbReference>
<evidence type="ECO:0000259" key="21">
    <source>
        <dbReference type="Pfam" id="PF17857"/>
    </source>
</evidence>
<keyword evidence="5" id="KW-0677">Repeat</keyword>
<dbReference type="SUPFAM" id="SSF52540">
    <property type="entry name" value="P-loop containing nucleoside triphosphate hydrolases"/>
    <property type="match status" value="2"/>
</dbReference>
<dbReference type="GO" id="GO:0008569">
    <property type="term" value="F:minus-end-directed microtubule motor activity"/>
    <property type="evidence" value="ECO:0007669"/>
    <property type="project" value="InterPro"/>
</dbReference>
<evidence type="ECO:0000256" key="7">
    <source>
        <dbReference type="ARBA" id="ARBA00022840"/>
    </source>
</evidence>
<dbReference type="FunFam" id="3.40.50.300:FF:001221">
    <property type="entry name" value="Axonemal dynein heavy chain 8"/>
    <property type="match status" value="1"/>
</dbReference>
<evidence type="ECO:0000259" key="20">
    <source>
        <dbReference type="Pfam" id="PF17852"/>
    </source>
</evidence>
<proteinExistence type="inferred from homology"/>
<evidence type="ECO:0000256" key="10">
    <source>
        <dbReference type="ARBA" id="ARBA00023069"/>
    </source>
</evidence>
<dbReference type="FunFam" id="1.20.920.30:FF:000004">
    <property type="entry name" value="Dynein axonemal heavy chain 5"/>
    <property type="match status" value="1"/>
</dbReference>
<evidence type="ECO:0000259" key="17">
    <source>
        <dbReference type="Pfam" id="PF12777"/>
    </source>
</evidence>
<dbReference type="Gene3D" id="1.10.8.1220">
    <property type="match status" value="1"/>
</dbReference>
<keyword evidence="13" id="KW-0966">Cell projection</keyword>
<evidence type="ECO:0000259" key="23">
    <source>
        <dbReference type="Pfam" id="PF18199"/>
    </source>
</evidence>
<feature type="domain" description="Dynein heavy chain AAA module D4" evidence="18">
    <location>
        <begin position="490"/>
        <end position="752"/>
    </location>
</feature>
<dbReference type="InterPro" id="IPR041658">
    <property type="entry name" value="AAA_lid_11"/>
</dbReference>
<feature type="domain" description="Dynein heavy chain ATP-binding dynein motor region" evidence="19">
    <location>
        <begin position="1139"/>
        <end position="1359"/>
    </location>
</feature>
<dbReference type="Gene3D" id="1.20.920.30">
    <property type="match status" value="1"/>
</dbReference>
<reference evidence="24" key="1">
    <citation type="submission" date="2023-10" db="EMBL/GenBank/DDBJ databases">
        <title>Genome assemblies of two species of porcelain crab, Petrolisthes cinctipes and Petrolisthes manimaculis (Anomura: Porcellanidae).</title>
        <authorList>
            <person name="Angst P."/>
        </authorList>
    </citation>
    <scope>NUCLEOTIDE SEQUENCE</scope>
    <source>
        <strain evidence="24">PB745_01</strain>
        <tissue evidence="24">Gill</tissue>
    </source>
</reference>
<keyword evidence="25" id="KW-1185">Reference proteome</keyword>
<evidence type="ECO:0000256" key="11">
    <source>
        <dbReference type="ARBA" id="ARBA00023175"/>
    </source>
</evidence>
<dbReference type="InterPro" id="IPR041228">
    <property type="entry name" value="Dynein_C"/>
</dbReference>
<dbReference type="GO" id="GO:0005524">
    <property type="term" value="F:ATP binding"/>
    <property type="evidence" value="ECO:0007669"/>
    <property type="project" value="UniProtKB-KW"/>
</dbReference>
<dbReference type="Proteomes" id="UP001286313">
    <property type="component" value="Unassembled WGS sequence"/>
</dbReference>
<name>A0AAE1F0K7_PETCI</name>
<protein>
    <recommendedName>
        <fullName evidence="26">Dynein heavy chain 5, axonemal</fullName>
    </recommendedName>
</protein>
<dbReference type="FunFam" id="3.40.50.300:FF:000320">
    <property type="entry name" value="Dynein, axonemal, heavy chain 5"/>
    <property type="match status" value="1"/>
</dbReference>
<dbReference type="Pfam" id="PF18199">
    <property type="entry name" value="Dynein_C"/>
    <property type="match status" value="1"/>
</dbReference>
<feature type="domain" description="Dynein heavy chain region D6 P-loop" evidence="16">
    <location>
        <begin position="1605"/>
        <end position="1714"/>
    </location>
</feature>
<dbReference type="InterPro" id="IPR041466">
    <property type="entry name" value="Dynein_AAA5_ext"/>
</dbReference>
<keyword evidence="12" id="KW-0206">Cytoskeleton</keyword>
<feature type="coiled-coil region" evidence="14">
    <location>
        <begin position="1300"/>
        <end position="1327"/>
    </location>
</feature>
<dbReference type="FunFam" id="1.10.8.1220:FF:000001">
    <property type="entry name" value="Dynein axonemal heavy chain 5"/>
    <property type="match status" value="1"/>
</dbReference>
<feature type="domain" description="Dynein heavy chain AAA lid" evidence="22">
    <location>
        <begin position="1745"/>
        <end position="1884"/>
    </location>
</feature>
<dbReference type="FunFam" id="1.20.920.20:FF:000004">
    <property type="entry name" value="Dynein axonemal heavy chain 5"/>
    <property type="match status" value="1"/>
</dbReference>
<dbReference type="Pfam" id="PF18198">
    <property type="entry name" value="AAA_lid_11"/>
    <property type="match status" value="1"/>
</dbReference>
<dbReference type="Pfam" id="PF12777">
    <property type="entry name" value="MT"/>
    <property type="match status" value="1"/>
</dbReference>
<dbReference type="Gene3D" id="1.20.1270.280">
    <property type="match status" value="1"/>
</dbReference>
<keyword evidence="11" id="KW-0505">Motor protein</keyword>
<dbReference type="InterPro" id="IPR042219">
    <property type="entry name" value="AAA_lid_11_sf"/>
</dbReference>
<dbReference type="FunFam" id="1.20.1270.280:FF:000002">
    <property type="entry name" value="Dynein heavy chain 5, axonemal"/>
    <property type="match status" value="1"/>
</dbReference>
<comment type="caution">
    <text evidence="24">The sequence shown here is derived from an EMBL/GenBank/DDBJ whole genome shotgun (WGS) entry which is preliminary data.</text>
</comment>
<dbReference type="InterPro" id="IPR024743">
    <property type="entry name" value="Dynein_HC_stalk"/>
</dbReference>
<evidence type="ECO:0000259" key="19">
    <source>
        <dbReference type="Pfam" id="PF12781"/>
    </source>
</evidence>
<comment type="subcellular location">
    <subcellularLocation>
        <location evidence="1">Cytoplasm</location>
        <location evidence="1">Cytoskeleton</location>
        <location evidence="1">Cilium axoneme</location>
    </subcellularLocation>
</comment>
<feature type="coiled-coil region" evidence="14">
    <location>
        <begin position="1001"/>
        <end position="1035"/>
    </location>
</feature>
<evidence type="ECO:0000259" key="16">
    <source>
        <dbReference type="Pfam" id="PF03028"/>
    </source>
</evidence>
<dbReference type="Gene3D" id="1.10.8.720">
    <property type="entry name" value="Region D6 of dynein motor"/>
    <property type="match status" value="1"/>
</dbReference>
<keyword evidence="8" id="KW-0243">Dynein</keyword>
<evidence type="ECO:0000256" key="15">
    <source>
        <dbReference type="SAM" id="MobiDB-lite"/>
    </source>
</evidence>
<dbReference type="Gene3D" id="3.10.490.20">
    <property type="match status" value="1"/>
</dbReference>
<dbReference type="InterPro" id="IPR041589">
    <property type="entry name" value="DNAH3_AAA_lid_1"/>
</dbReference>
<evidence type="ECO:0000256" key="6">
    <source>
        <dbReference type="ARBA" id="ARBA00022741"/>
    </source>
</evidence>
<evidence type="ECO:0000256" key="13">
    <source>
        <dbReference type="ARBA" id="ARBA00023273"/>
    </source>
</evidence>
<dbReference type="InterPro" id="IPR026983">
    <property type="entry name" value="DHC"/>
</dbReference>
<dbReference type="Pfam" id="PF03028">
    <property type="entry name" value="Dynein_heavy"/>
    <property type="match status" value="1"/>
</dbReference>
<dbReference type="GO" id="GO:0051959">
    <property type="term" value="F:dynein light intermediate chain binding"/>
    <property type="evidence" value="ECO:0007669"/>
    <property type="project" value="InterPro"/>
</dbReference>
<keyword evidence="6" id="KW-0547">Nucleotide-binding</keyword>
<dbReference type="FunFam" id="3.40.50.300:FF:000049">
    <property type="entry name" value="Dynein, axonemal, heavy chain 5"/>
    <property type="match status" value="1"/>
</dbReference>
<keyword evidence="9 14" id="KW-0175">Coiled coil</keyword>
<dbReference type="GO" id="GO:0045505">
    <property type="term" value="F:dynein intermediate chain binding"/>
    <property type="evidence" value="ECO:0007669"/>
    <property type="project" value="InterPro"/>
</dbReference>
<feature type="domain" description="Dynein heavy chain AAA 5 extension" evidence="20">
    <location>
        <begin position="2"/>
        <end position="109"/>
    </location>
</feature>
<dbReference type="Gene3D" id="6.10.140.1060">
    <property type="match status" value="1"/>
</dbReference>
<evidence type="ECO:0000256" key="12">
    <source>
        <dbReference type="ARBA" id="ARBA00023212"/>
    </source>
</evidence>
<evidence type="ECO:0000313" key="25">
    <source>
        <dbReference type="Proteomes" id="UP001286313"/>
    </source>
</evidence>
<dbReference type="InterPro" id="IPR027417">
    <property type="entry name" value="P-loop_NTPase"/>
</dbReference>
<dbReference type="Pfam" id="PF12781">
    <property type="entry name" value="AAA_9"/>
    <property type="match status" value="1"/>
</dbReference>
<dbReference type="GO" id="GO:0005874">
    <property type="term" value="C:microtubule"/>
    <property type="evidence" value="ECO:0007669"/>
    <property type="project" value="UniProtKB-KW"/>
</dbReference>